<gene>
    <name evidence="8" type="ORF">SARC_12177</name>
</gene>
<dbReference type="Proteomes" id="UP000054560">
    <property type="component" value="Unassembled WGS sequence"/>
</dbReference>
<dbReference type="GO" id="GO:0005247">
    <property type="term" value="F:voltage-gated chloride channel activity"/>
    <property type="evidence" value="ECO:0007669"/>
    <property type="project" value="TreeGrafter"/>
</dbReference>
<dbReference type="AlphaFoldDB" id="A0A0L0FEW7"/>
<feature type="non-terminal residue" evidence="8">
    <location>
        <position position="1"/>
    </location>
</feature>
<dbReference type="PRINTS" id="PR00762">
    <property type="entry name" value="CLCHANNEL"/>
</dbReference>
<dbReference type="PANTHER" id="PTHR45720:SF10">
    <property type="entry name" value="CHLORIDE CHANNEL PROTEIN 2"/>
    <property type="match status" value="1"/>
</dbReference>
<dbReference type="EMBL" id="KQ243715">
    <property type="protein sequence ID" value="KNC75295.1"/>
    <property type="molecule type" value="Genomic_DNA"/>
</dbReference>
<evidence type="ECO:0000256" key="7">
    <source>
        <dbReference type="SAM" id="Phobius"/>
    </source>
</evidence>
<feature type="non-terminal residue" evidence="8">
    <location>
        <position position="237"/>
    </location>
</feature>
<evidence type="ECO:0000313" key="9">
    <source>
        <dbReference type="Proteomes" id="UP000054560"/>
    </source>
</evidence>
<dbReference type="RefSeq" id="XP_014149197.1">
    <property type="nucleotide sequence ID" value="XM_014293722.1"/>
</dbReference>
<evidence type="ECO:0000256" key="6">
    <source>
        <dbReference type="SAM" id="MobiDB-lite"/>
    </source>
</evidence>
<dbReference type="Gene3D" id="1.10.3080.10">
    <property type="entry name" value="Clc chloride channel"/>
    <property type="match status" value="1"/>
</dbReference>
<proteinExistence type="predicted"/>
<feature type="compositionally biased region" description="Polar residues" evidence="6">
    <location>
        <begin position="47"/>
        <end position="63"/>
    </location>
</feature>
<dbReference type="Pfam" id="PF00654">
    <property type="entry name" value="Voltage_CLC"/>
    <property type="match status" value="1"/>
</dbReference>
<keyword evidence="3" id="KW-0677">Repeat</keyword>
<accession>A0A0L0FEW7</accession>
<evidence type="ECO:0008006" key="10">
    <source>
        <dbReference type="Google" id="ProtNLM"/>
    </source>
</evidence>
<dbReference type="eggNOG" id="KOG0476">
    <property type="taxonomic scope" value="Eukaryota"/>
</dbReference>
<dbReference type="PANTHER" id="PTHR45720">
    <property type="entry name" value="CHLORIDE CHANNEL PROTEIN 2"/>
    <property type="match status" value="1"/>
</dbReference>
<evidence type="ECO:0000256" key="1">
    <source>
        <dbReference type="ARBA" id="ARBA00004141"/>
    </source>
</evidence>
<protein>
    <recommendedName>
        <fullName evidence="10">Chloride channel protein</fullName>
    </recommendedName>
</protein>
<reference evidence="8 9" key="1">
    <citation type="submission" date="2011-02" db="EMBL/GenBank/DDBJ databases">
        <title>The Genome Sequence of Sphaeroforma arctica JP610.</title>
        <authorList>
            <consortium name="The Broad Institute Genome Sequencing Platform"/>
            <person name="Russ C."/>
            <person name="Cuomo C."/>
            <person name="Young S.K."/>
            <person name="Zeng Q."/>
            <person name="Gargeya S."/>
            <person name="Alvarado L."/>
            <person name="Berlin A."/>
            <person name="Chapman S.B."/>
            <person name="Chen Z."/>
            <person name="Freedman E."/>
            <person name="Gellesch M."/>
            <person name="Goldberg J."/>
            <person name="Griggs A."/>
            <person name="Gujja S."/>
            <person name="Heilman E."/>
            <person name="Heiman D."/>
            <person name="Howarth C."/>
            <person name="Mehta T."/>
            <person name="Neiman D."/>
            <person name="Pearson M."/>
            <person name="Roberts A."/>
            <person name="Saif S."/>
            <person name="Shea T."/>
            <person name="Shenoy N."/>
            <person name="Sisk P."/>
            <person name="Stolte C."/>
            <person name="Sykes S."/>
            <person name="White J."/>
            <person name="Yandava C."/>
            <person name="Burger G."/>
            <person name="Gray M.W."/>
            <person name="Holland P.W.H."/>
            <person name="King N."/>
            <person name="Lang F.B.F."/>
            <person name="Roger A.J."/>
            <person name="Ruiz-Trillo I."/>
            <person name="Haas B."/>
            <person name="Nusbaum C."/>
            <person name="Birren B."/>
        </authorList>
    </citation>
    <scope>NUCLEOTIDE SEQUENCE [LARGE SCALE GENOMIC DNA]</scope>
    <source>
        <strain evidence="8 9">JP610</strain>
    </source>
</reference>
<dbReference type="OrthoDB" id="4564at2759"/>
<dbReference type="InterPro" id="IPR014743">
    <property type="entry name" value="Cl-channel_core"/>
</dbReference>
<evidence type="ECO:0000256" key="2">
    <source>
        <dbReference type="ARBA" id="ARBA00022692"/>
    </source>
</evidence>
<evidence type="ECO:0000256" key="5">
    <source>
        <dbReference type="ARBA" id="ARBA00023136"/>
    </source>
</evidence>
<evidence type="ECO:0000256" key="4">
    <source>
        <dbReference type="ARBA" id="ARBA00022989"/>
    </source>
</evidence>
<feature type="transmembrane region" description="Helical" evidence="7">
    <location>
        <begin position="132"/>
        <end position="155"/>
    </location>
</feature>
<keyword evidence="2 7" id="KW-0812">Transmembrane</keyword>
<feature type="region of interest" description="Disordered" evidence="6">
    <location>
        <begin position="44"/>
        <end position="63"/>
    </location>
</feature>
<keyword evidence="9" id="KW-1185">Reference proteome</keyword>
<sequence>HTEADGYDYQNTVFGSYRTKKVEDETPKDVAVMYDVLFKGHEPAPVASSSGSGQSARNKFRSSTELVKQKRAQERHKTIVNKMTRKGGRIPLNQYTFLCLLGIVGSLVALLQDHIIDWLWQGRTALYQLSDSLGIQFLIWTIWCVAFALTAAIVVEHGAPQARGSGIPEMKTIIAGAELMKYLSWRTFFSKMVGLVCVVASGLSVGKEGPFVHMCSILANQLMAIPNFGDWSYRAAV</sequence>
<dbReference type="GeneID" id="25912681"/>
<keyword evidence="5 7" id="KW-0472">Membrane</keyword>
<keyword evidence="4 7" id="KW-1133">Transmembrane helix</keyword>
<organism evidence="8 9">
    <name type="scientific">Sphaeroforma arctica JP610</name>
    <dbReference type="NCBI Taxonomy" id="667725"/>
    <lineage>
        <taxon>Eukaryota</taxon>
        <taxon>Ichthyosporea</taxon>
        <taxon>Ichthyophonida</taxon>
        <taxon>Sphaeroforma</taxon>
    </lineage>
</organism>
<dbReference type="InterPro" id="IPR050970">
    <property type="entry name" value="Cl_channel_volt-gated"/>
</dbReference>
<comment type="subcellular location">
    <subcellularLocation>
        <location evidence="1">Membrane</location>
        <topology evidence="1">Multi-pass membrane protein</topology>
    </subcellularLocation>
</comment>
<feature type="transmembrane region" description="Helical" evidence="7">
    <location>
        <begin position="92"/>
        <end position="112"/>
    </location>
</feature>
<evidence type="ECO:0000256" key="3">
    <source>
        <dbReference type="ARBA" id="ARBA00022737"/>
    </source>
</evidence>
<evidence type="ECO:0000313" key="8">
    <source>
        <dbReference type="EMBL" id="KNC75295.1"/>
    </source>
</evidence>
<name>A0A0L0FEW7_9EUKA</name>
<dbReference type="GO" id="GO:0016020">
    <property type="term" value="C:membrane"/>
    <property type="evidence" value="ECO:0007669"/>
    <property type="project" value="UniProtKB-SubCell"/>
</dbReference>
<dbReference type="SUPFAM" id="SSF81340">
    <property type="entry name" value="Clc chloride channel"/>
    <property type="match status" value="1"/>
</dbReference>
<dbReference type="InterPro" id="IPR001807">
    <property type="entry name" value="ClC"/>
</dbReference>